<keyword evidence="3 5" id="KW-0813">Transport</keyword>
<sequence length="93" mass="10076">MADVTIYTRLGCGYCVAAKRLLDRKGVGYTEHDASFSPQLRQEMISRANGRATFPQIFIGDVHVGGSDELHALEREGRLDALLAEKGVARAGA</sequence>
<comment type="similarity">
    <text evidence="2 5">Belongs to the glutaredoxin family.</text>
</comment>
<dbReference type="PANTHER" id="PTHR45694">
    <property type="entry name" value="GLUTAREDOXIN 2"/>
    <property type="match status" value="1"/>
</dbReference>
<protein>
    <recommendedName>
        <fullName evidence="5">Glutaredoxin</fullName>
    </recommendedName>
</protein>
<comment type="function">
    <text evidence="1 5">Has a glutathione-disulfide oxidoreductase activity in the presence of NADPH and glutathione reductase. Reduces low molecular weight disulfides and proteins.</text>
</comment>
<gene>
    <name evidence="7" type="primary">grxC</name>
    <name evidence="7" type="ORF">ACFFJ2_16630</name>
</gene>
<dbReference type="PRINTS" id="PR00160">
    <property type="entry name" value="GLUTAREDOXIN"/>
</dbReference>
<dbReference type="NCBIfam" id="TIGR02181">
    <property type="entry name" value="GRX_bact"/>
    <property type="match status" value="1"/>
</dbReference>
<evidence type="ECO:0000259" key="6">
    <source>
        <dbReference type="Pfam" id="PF00462"/>
    </source>
</evidence>
<reference evidence="7 8" key="1">
    <citation type="submission" date="2024-09" db="EMBL/GenBank/DDBJ databases">
        <authorList>
            <person name="Sun Q."/>
            <person name="Mori K."/>
        </authorList>
    </citation>
    <scope>NUCLEOTIDE SEQUENCE [LARGE SCALE GENOMIC DNA]</scope>
    <source>
        <strain evidence="7 8">CCM 8543</strain>
    </source>
</reference>
<dbReference type="InterPro" id="IPR002109">
    <property type="entry name" value="Glutaredoxin"/>
</dbReference>
<keyword evidence="5" id="KW-0963">Cytoplasm</keyword>
<dbReference type="Proteomes" id="UP001589755">
    <property type="component" value="Unassembled WGS sequence"/>
</dbReference>
<dbReference type="InterPro" id="IPR011900">
    <property type="entry name" value="GRX_bact"/>
</dbReference>
<dbReference type="CDD" id="cd03418">
    <property type="entry name" value="GRX_GRXb_1_3_like"/>
    <property type="match status" value="1"/>
</dbReference>
<evidence type="ECO:0000256" key="2">
    <source>
        <dbReference type="ARBA" id="ARBA00007787"/>
    </source>
</evidence>
<dbReference type="Gene3D" id="3.40.30.10">
    <property type="entry name" value="Glutaredoxin"/>
    <property type="match status" value="1"/>
</dbReference>
<name>A0ABV6DBK9_9HYPH</name>
<dbReference type="PANTHER" id="PTHR45694:SF18">
    <property type="entry name" value="GLUTAREDOXIN-1-RELATED"/>
    <property type="match status" value="1"/>
</dbReference>
<evidence type="ECO:0000256" key="1">
    <source>
        <dbReference type="ARBA" id="ARBA00002549"/>
    </source>
</evidence>
<evidence type="ECO:0000313" key="8">
    <source>
        <dbReference type="Proteomes" id="UP001589755"/>
    </source>
</evidence>
<dbReference type="RefSeq" id="WP_261519709.1">
    <property type="nucleotide sequence ID" value="NZ_JAODNW010000005.1"/>
</dbReference>
<evidence type="ECO:0000256" key="3">
    <source>
        <dbReference type="ARBA" id="ARBA00022448"/>
    </source>
</evidence>
<organism evidence="7 8">
    <name type="scientific">Chelativorans intermedius</name>
    <dbReference type="NCBI Taxonomy" id="515947"/>
    <lineage>
        <taxon>Bacteria</taxon>
        <taxon>Pseudomonadati</taxon>
        <taxon>Pseudomonadota</taxon>
        <taxon>Alphaproteobacteria</taxon>
        <taxon>Hyphomicrobiales</taxon>
        <taxon>Phyllobacteriaceae</taxon>
        <taxon>Chelativorans</taxon>
    </lineage>
</organism>
<dbReference type="SUPFAM" id="SSF52833">
    <property type="entry name" value="Thioredoxin-like"/>
    <property type="match status" value="1"/>
</dbReference>
<evidence type="ECO:0000256" key="5">
    <source>
        <dbReference type="RuleBase" id="RU364065"/>
    </source>
</evidence>
<evidence type="ECO:0000313" key="7">
    <source>
        <dbReference type="EMBL" id="MFC0210026.1"/>
    </source>
</evidence>
<keyword evidence="5" id="KW-0676">Redox-active center</keyword>
<dbReference type="InterPro" id="IPR014025">
    <property type="entry name" value="Glutaredoxin_subgr"/>
</dbReference>
<dbReference type="Pfam" id="PF00462">
    <property type="entry name" value="Glutaredoxin"/>
    <property type="match status" value="1"/>
</dbReference>
<feature type="domain" description="Glutaredoxin" evidence="6">
    <location>
        <begin position="4"/>
        <end position="64"/>
    </location>
</feature>
<comment type="caution">
    <text evidence="7">The sequence shown here is derived from an EMBL/GenBank/DDBJ whole genome shotgun (WGS) entry which is preliminary data.</text>
</comment>
<dbReference type="EMBL" id="JBHLXD010000036">
    <property type="protein sequence ID" value="MFC0210026.1"/>
    <property type="molecule type" value="Genomic_DNA"/>
</dbReference>
<dbReference type="InterPro" id="IPR036249">
    <property type="entry name" value="Thioredoxin-like_sf"/>
</dbReference>
<evidence type="ECO:0000256" key="4">
    <source>
        <dbReference type="ARBA" id="ARBA00022982"/>
    </source>
</evidence>
<dbReference type="PROSITE" id="PS51354">
    <property type="entry name" value="GLUTAREDOXIN_2"/>
    <property type="match status" value="1"/>
</dbReference>
<keyword evidence="4 5" id="KW-0249">Electron transport</keyword>
<accession>A0ABV6DBK9</accession>
<keyword evidence="8" id="KW-1185">Reference proteome</keyword>
<proteinExistence type="inferred from homology"/>